<name>A0A182W695_9DIPT</name>
<reference evidence="3" key="1">
    <citation type="submission" date="2013-03" db="EMBL/GenBank/DDBJ databases">
        <title>The Genome Sequence of Anopheles minimus MINIMUS1.</title>
        <authorList>
            <consortium name="The Broad Institute Genomics Platform"/>
            <person name="Neafsey D.E."/>
            <person name="Walton C."/>
            <person name="Walker B."/>
            <person name="Young S.K."/>
            <person name="Zeng Q."/>
            <person name="Gargeya S."/>
            <person name="Fitzgerald M."/>
            <person name="Haas B."/>
            <person name="Abouelleil A."/>
            <person name="Allen A.W."/>
            <person name="Alvarado L."/>
            <person name="Arachchi H.M."/>
            <person name="Berlin A.M."/>
            <person name="Chapman S.B."/>
            <person name="Gainer-Dewar J."/>
            <person name="Goldberg J."/>
            <person name="Griggs A."/>
            <person name="Gujja S."/>
            <person name="Hansen M."/>
            <person name="Howarth C."/>
            <person name="Imamovic A."/>
            <person name="Ireland A."/>
            <person name="Larimer J."/>
            <person name="McCowan C."/>
            <person name="Murphy C."/>
            <person name="Pearson M."/>
            <person name="Poon T.W."/>
            <person name="Priest M."/>
            <person name="Roberts A."/>
            <person name="Saif S."/>
            <person name="Shea T."/>
            <person name="Sisk P."/>
            <person name="Sykes S."/>
            <person name="Wortman J."/>
            <person name="Nusbaum C."/>
            <person name="Birren B."/>
        </authorList>
    </citation>
    <scope>NUCLEOTIDE SEQUENCE [LARGE SCALE GENOMIC DNA]</scope>
    <source>
        <strain evidence="3">MINIMUS1</strain>
    </source>
</reference>
<dbReference type="PANTHER" id="PTHR47331:SF1">
    <property type="entry name" value="GAG-LIKE PROTEIN"/>
    <property type="match status" value="1"/>
</dbReference>
<dbReference type="GO" id="GO:0003676">
    <property type="term" value="F:nucleic acid binding"/>
    <property type="evidence" value="ECO:0007669"/>
    <property type="project" value="InterPro"/>
</dbReference>
<keyword evidence="3" id="KW-1185">Reference proteome</keyword>
<dbReference type="SUPFAM" id="SSF53098">
    <property type="entry name" value="Ribonuclease H-like"/>
    <property type="match status" value="1"/>
</dbReference>
<dbReference type="Gene3D" id="3.30.420.10">
    <property type="entry name" value="Ribonuclease H-like superfamily/Ribonuclease H"/>
    <property type="match status" value="1"/>
</dbReference>
<evidence type="ECO:0000313" key="2">
    <source>
        <dbReference type="EnsemblMetazoa" id="AMIN005861-PA"/>
    </source>
</evidence>
<dbReference type="InterPro" id="IPR040676">
    <property type="entry name" value="DUF5641"/>
</dbReference>
<reference evidence="2" key="2">
    <citation type="submission" date="2020-05" db="UniProtKB">
        <authorList>
            <consortium name="EnsemblMetazoa"/>
        </authorList>
    </citation>
    <scope>IDENTIFICATION</scope>
    <source>
        <strain evidence="2">MINIMUS1</strain>
    </source>
</reference>
<dbReference type="VEuPathDB" id="VectorBase:AMIN005861"/>
<evidence type="ECO:0000313" key="3">
    <source>
        <dbReference type="Proteomes" id="UP000075920"/>
    </source>
</evidence>
<dbReference type="Proteomes" id="UP000075920">
    <property type="component" value="Unassembled WGS sequence"/>
</dbReference>
<dbReference type="AlphaFoldDB" id="A0A182W695"/>
<dbReference type="PANTHER" id="PTHR47331">
    <property type="entry name" value="PHD-TYPE DOMAIN-CONTAINING PROTEIN"/>
    <property type="match status" value="1"/>
</dbReference>
<dbReference type="InterPro" id="IPR012337">
    <property type="entry name" value="RNaseH-like_sf"/>
</dbReference>
<evidence type="ECO:0000259" key="1">
    <source>
        <dbReference type="Pfam" id="PF18701"/>
    </source>
</evidence>
<dbReference type="STRING" id="112268.A0A182W695"/>
<dbReference type="EnsemblMetazoa" id="AMIN005861-RA">
    <property type="protein sequence ID" value="AMIN005861-PA"/>
    <property type="gene ID" value="AMIN005861"/>
</dbReference>
<sequence length="305" mass="34827">MRACQRCKIRKCKPQTPRMAQLPTQRLTPFIRAFTNVGVDYLGPIDVVNARRKEKRYVAVFTCLVTRAVHLEVAHSLSTESYSLGEEVHQQKYFRTMEPVNIACATTFTDTHTTWTFNPPSAPHMGGVWERLVRSVKEGLRALDDGRRLNDEMLMTVLIEVESLINTRPLTYMPQTSSDTEALTPNHFLLGSSAGRKEKLRIVPEPAVALRSSYQRAIVLAEAIWDRWLKEYVPTLNNRTKWLERRKQLEPGDLVRSQERLAASDSRRNFSWERWDSEASSGTHCYGKGIEATGSEVGGYVLDRN</sequence>
<organism evidence="2 3">
    <name type="scientific">Anopheles minimus</name>
    <dbReference type="NCBI Taxonomy" id="112268"/>
    <lineage>
        <taxon>Eukaryota</taxon>
        <taxon>Metazoa</taxon>
        <taxon>Ecdysozoa</taxon>
        <taxon>Arthropoda</taxon>
        <taxon>Hexapoda</taxon>
        <taxon>Insecta</taxon>
        <taxon>Pterygota</taxon>
        <taxon>Neoptera</taxon>
        <taxon>Endopterygota</taxon>
        <taxon>Diptera</taxon>
        <taxon>Nematocera</taxon>
        <taxon>Culicoidea</taxon>
        <taxon>Culicidae</taxon>
        <taxon>Anophelinae</taxon>
        <taxon>Anopheles</taxon>
    </lineage>
</organism>
<proteinExistence type="predicted"/>
<dbReference type="InterPro" id="IPR036397">
    <property type="entry name" value="RNaseH_sf"/>
</dbReference>
<accession>A0A182W695</accession>
<feature type="domain" description="DUF5641" evidence="1">
    <location>
        <begin position="213"/>
        <end position="259"/>
    </location>
</feature>
<protein>
    <submittedName>
        <fullName evidence="2">DUF5641 domain-containing protein</fullName>
    </submittedName>
</protein>
<dbReference type="Pfam" id="PF18701">
    <property type="entry name" value="DUF5641"/>
    <property type="match status" value="1"/>
</dbReference>